<dbReference type="InterPro" id="IPR025724">
    <property type="entry name" value="GAG-pre-integrase_dom"/>
</dbReference>
<organism evidence="2 3">
    <name type="scientific">Cinchona calisaya</name>
    <dbReference type="NCBI Taxonomy" id="153742"/>
    <lineage>
        <taxon>Eukaryota</taxon>
        <taxon>Viridiplantae</taxon>
        <taxon>Streptophyta</taxon>
        <taxon>Embryophyta</taxon>
        <taxon>Tracheophyta</taxon>
        <taxon>Spermatophyta</taxon>
        <taxon>Magnoliopsida</taxon>
        <taxon>eudicotyledons</taxon>
        <taxon>Gunneridae</taxon>
        <taxon>Pentapetalae</taxon>
        <taxon>asterids</taxon>
        <taxon>lamiids</taxon>
        <taxon>Gentianales</taxon>
        <taxon>Rubiaceae</taxon>
        <taxon>Cinchonoideae</taxon>
        <taxon>Cinchoneae</taxon>
        <taxon>Cinchona</taxon>
    </lineage>
</organism>
<dbReference type="AlphaFoldDB" id="A0ABD2Z3B2"/>
<reference evidence="2 3" key="1">
    <citation type="submission" date="2024-11" db="EMBL/GenBank/DDBJ databases">
        <title>A near-complete genome assembly of Cinchona calisaya.</title>
        <authorList>
            <person name="Lian D.C."/>
            <person name="Zhao X.W."/>
            <person name="Wei L."/>
        </authorList>
    </citation>
    <scope>NUCLEOTIDE SEQUENCE [LARGE SCALE GENOMIC DNA]</scope>
    <source>
        <tissue evidence="2">Nenye</tissue>
    </source>
</reference>
<evidence type="ECO:0000313" key="3">
    <source>
        <dbReference type="Proteomes" id="UP001630127"/>
    </source>
</evidence>
<dbReference type="Pfam" id="PF13976">
    <property type="entry name" value="gag_pre-integrs"/>
    <property type="match status" value="1"/>
</dbReference>
<protein>
    <recommendedName>
        <fullName evidence="1">GAG-pre-integrase domain-containing protein</fullName>
    </recommendedName>
</protein>
<keyword evidence="3" id="KW-1185">Reference proteome</keyword>
<feature type="domain" description="GAG-pre-integrase" evidence="1">
    <location>
        <begin position="35"/>
        <end position="101"/>
    </location>
</feature>
<gene>
    <name evidence="2" type="ORF">ACH5RR_026648</name>
</gene>
<accession>A0ABD2Z3B2</accession>
<evidence type="ECO:0000313" key="2">
    <source>
        <dbReference type="EMBL" id="KAL3513931.1"/>
    </source>
</evidence>
<dbReference type="EMBL" id="JBJUIK010000011">
    <property type="protein sequence ID" value="KAL3513931.1"/>
    <property type="molecule type" value="Genomic_DNA"/>
</dbReference>
<evidence type="ECO:0000259" key="1">
    <source>
        <dbReference type="Pfam" id="PF13976"/>
    </source>
</evidence>
<dbReference type="Proteomes" id="UP001630127">
    <property type="component" value="Unassembled WGS sequence"/>
</dbReference>
<sequence length="107" mass="12170">MSCGYSVLFDDSSCTIQDKELGQPIVNVKMTANKMFLLEISTIECHALVASSEKDESELWHLRYGNLNVRGLKLLSEKEMVYGLPKIESIEVCEGCMYMKQSRSHFL</sequence>
<comment type="caution">
    <text evidence="2">The sequence shown here is derived from an EMBL/GenBank/DDBJ whole genome shotgun (WGS) entry which is preliminary data.</text>
</comment>
<name>A0ABD2Z3B2_9GENT</name>
<proteinExistence type="predicted"/>